<keyword evidence="3" id="KW-1185">Reference proteome</keyword>
<evidence type="ECO:0000313" key="3">
    <source>
        <dbReference type="Proteomes" id="UP000799291"/>
    </source>
</evidence>
<dbReference type="EMBL" id="MU005580">
    <property type="protein sequence ID" value="KAF2684781.1"/>
    <property type="molecule type" value="Genomic_DNA"/>
</dbReference>
<keyword evidence="1" id="KW-1133">Transmembrane helix</keyword>
<protein>
    <submittedName>
        <fullName evidence="2">Uncharacterized protein</fullName>
    </submittedName>
</protein>
<reference evidence="2" key="1">
    <citation type="journal article" date="2020" name="Stud. Mycol.">
        <title>101 Dothideomycetes genomes: a test case for predicting lifestyles and emergence of pathogens.</title>
        <authorList>
            <person name="Haridas S."/>
            <person name="Albert R."/>
            <person name="Binder M."/>
            <person name="Bloem J."/>
            <person name="Labutti K."/>
            <person name="Salamov A."/>
            <person name="Andreopoulos B."/>
            <person name="Baker S."/>
            <person name="Barry K."/>
            <person name="Bills G."/>
            <person name="Bluhm B."/>
            <person name="Cannon C."/>
            <person name="Castanera R."/>
            <person name="Culley D."/>
            <person name="Daum C."/>
            <person name="Ezra D."/>
            <person name="Gonzalez J."/>
            <person name="Henrissat B."/>
            <person name="Kuo A."/>
            <person name="Liang C."/>
            <person name="Lipzen A."/>
            <person name="Lutzoni F."/>
            <person name="Magnuson J."/>
            <person name="Mondo S."/>
            <person name="Nolan M."/>
            <person name="Ohm R."/>
            <person name="Pangilinan J."/>
            <person name="Park H.-J."/>
            <person name="Ramirez L."/>
            <person name="Alfaro M."/>
            <person name="Sun H."/>
            <person name="Tritt A."/>
            <person name="Yoshinaga Y."/>
            <person name="Zwiers L.-H."/>
            <person name="Turgeon B."/>
            <person name="Goodwin S."/>
            <person name="Spatafora J."/>
            <person name="Crous P."/>
            <person name="Grigoriev I."/>
        </authorList>
    </citation>
    <scope>NUCLEOTIDE SEQUENCE</scope>
    <source>
        <strain evidence="2">CBS 122367</strain>
    </source>
</reference>
<dbReference type="AlphaFoldDB" id="A0A6G1J3J5"/>
<organism evidence="2 3">
    <name type="scientific">Lentithecium fluviatile CBS 122367</name>
    <dbReference type="NCBI Taxonomy" id="1168545"/>
    <lineage>
        <taxon>Eukaryota</taxon>
        <taxon>Fungi</taxon>
        <taxon>Dikarya</taxon>
        <taxon>Ascomycota</taxon>
        <taxon>Pezizomycotina</taxon>
        <taxon>Dothideomycetes</taxon>
        <taxon>Pleosporomycetidae</taxon>
        <taxon>Pleosporales</taxon>
        <taxon>Massarineae</taxon>
        <taxon>Lentitheciaceae</taxon>
        <taxon>Lentithecium</taxon>
    </lineage>
</organism>
<accession>A0A6G1J3J5</accession>
<keyword evidence="1" id="KW-0812">Transmembrane</keyword>
<evidence type="ECO:0000256" key="1">
    <source>
        <dbReference type="SAM" id="Phobius"/>
    </source>
</evidence>
<sequence>MGHFVGMVFGGKSYVCCGQNGRRVQTPVRSKGGITGHLDLIMVAFFILFDVISFISWIPNVLSPMPSRPIKPTSPEPSATTTSPAKLLRCKCVRNEYQCQAIPSNHYHVNVCVFLQCATLRSSLESVDMGRRYRCK</sequence>
<proteinExistence type="predicted"/>
<gene>
    <name evidence="2" type="ORF">K458DRAFT_26741</name>
</gene>
<keyword evidence="1" id="KW-0472">Membrane</keyword>
<dbReference type="Proteomes" id="UP000799291">
    <property type="component" value="Unassembled WGS sequence"/>
</dbReference>
<feature type="transmembrane region" description="Helical" evidence="1">
    <location>
        <begin position="40"/>
        <end position="62"/>
    </location>
</feature>
<evidence type="ECO:0000313" key="2">
    <source>
        <dbReference type="EMBL" id="KAF2684781.1"/>
    </source>
</evidence>
<name>A0A6G1J3J5_9PLEO</name>